<reference evidence="7" key="1">
    <citation type="journal article" date="2019" name="Int. J. Syst. Evol. Microbiol.">
        <title>The Global Catalogue of Microorganisms (GCM) 10K type strain sequencing project: providing services to taxonomists for standard genome sequencing and annotation.</title>
        <authorList>
            <consortium name="The Broad Institute Genomics Platform"/>
            <consortium name="The Broad Institute Genome Sequencing Center for Infectious Disease"/>
            <person name="Wu L."/>
            <person name="Ma J."/>
        </authorList>
    </citation>
    <scope>NUCLEOTIDE SEQUENCE [LARGE SCALE GENOMIC DNA]</scope>
    <source>
        <strain evidence="7">NBRC 106396</strain>
    </source>
</reference>
<evidence type="ECO:0000256" key="1">
    <source>
        <dbReference type="ARBA" id="ARBA00023015"/>
    </source>
</evidence>
<protein>
    <submittedName>
        <fullName evidence="6">Sigma-70 family RNA polymerase sigma factor</fullName>
    </submittedName>
</protein>
<keyword evidence="2" id="KW-0731">Sigma factor</keyword>
<evidence type="ECO:0000256" key="4">
    <source>
        <dbReference type="ARBA" id="ARBA00023163"/>
    </source>
</evidence>
<dbReference type="PANTHER" id="PTHR30385:SF4">
    <property type="entry name" value="RNA POLYMERASE SIGMA-E FACTOR"/>
    <property type="match status" value="1"/>
</dbReference>
<evidence type="ECO:0000259" key="5">
    <source>
        <dbReference type="Pfam" id="PF04542"/>
    </source>
</evidence>
<accession>A0ABW2NP54</accession>
<dbReference type="Gene3D" id="1.10.10.10">
    <property type="entry name" value="Winged helix-like DNA-binding domain superfamily/Winged helix DNA-binding domain"/>
    <property type="match status" value="1"/>
</dbReference>
<proteinExistence type="predicted"/>
<gene>
    <name evidence="6" type="ORF">ACFQPF_05295</name>
</gene>
<keyword evidence="4" id="KW-0804">Transcription</keyword>
<dbReference type="InterPro" id="IPR013324">
    <property type="entry name" value="RNA_pol_sigma_r3/r4-like"/>
</dbReference>
<sequence length="164" mass="19364">MKHLPFEEVAKLFNPLIKSKLRGLRVTGELYDQYYQAGLIGLWKAWRDFDETRGSFPAYAQQKITGGMMDEMRKMIRNKKREQLMEPQDYDSIIPLKVYDEVPIFEKEAIAFYLSKLSTLEQRWVIEKICNQKREAEIASEYGVTVGAVKSWRKRVVKKLRHLT</sequence>
<evidence type="ECO:0000256" key="2">
    <source>
        <dbReference type="ARBA" id="ARBA00023082"/>
    </source>
</evidence>
<dbReference type="InterPro" id="IPR014284">
    <property type="entry name" value="RNA_pol_sigma-70_dom"/>
</dbReference>
<dbReference type="Pfam" id="PF04542">
    <property type="entry name" value="Sigma70_r2"/>
    <property type="match status" value="1"/>
</dbReference>
<dbReference type="SUPFAM" id="SSF88659">
    <property type="entry name" value="Sigma3 and sigma4 domains of RNA polymerase sigma factors"/>
    <property type="match status" value="1"/>
</dbReference>
<organism evidence="6 7">
    <name type="scientific">Fictibacillus iocasae</name>
    <dbReference type="NCBI Taxonomy" id="2715437"/>
    <lineage>
        <taxon>Bacteria</taxon>
        <taxon>Bacillati</taxon>
        <taxon>Bacillota</taxon>
        <taxon>Bacilli</taxon>
        <taxon>Bacillales</taxon>
        <taxon>Fictibacillaceae</taxon>
        <taxon>Fictibacillus</taxon>
    </lineage>
</organism>
<dbReference type="Proteomes" id="UP001596549">
    <property type="component" value="Unassembled WGS sequence"/>
</dbReference>
<dbReference type="NCBIfam" id="TIGR02937">
    <property type="entry name" value="sigma70-ECF"/>
    <property type="match status" value="1"/>
</dbReference>
<dbReference type="InterPro" id="IPR007627">
    <property type="entry name" value="RNA_pol_sigma70_r2"/>
</dbReference>
<evidence type="ECO:0000313" key="7">
    <source>
        <dbReference type="Proteomes" id="UP001596549"/>
    </source>
</evidence>
<dbReference type="RefSeq" id="WP_379747307.1">
    <property type="nucleotide sequence ID" value="NZ_JBHTCP010000010.1"/>
</dbReference>
<dbReference type="InterPro" id="IPR013325">
    <property type="entry name" value="RNA_pol_sigma_r2"/>
</dbReference>
<evidence type="ECO:0000313" key="6">
    <source>
        <dbReference type="EMBL" id="MFC7371084.1"/>
    </source>
</evidence>
<dbReference type="Gene3D" id="1.10.1740.10">
    <property type="match status" value="1"/>
</dbReference>
<dbReference type="PANTHER" id="PTHR30385">
    <property type="entry name" value="SIGMA FACTOR F FLAGELLAR"/>
    <property type="match status" value="1"/>
</dbReference>
<feature type="domain" description="RNA polymerase sigma-70 region 2" evidence="5">
    <location>
        <begin position="14"/>
        <end position="74"/>
    </location>
</feature>
<keyword evidence="7" id="KW-1185">Reference proteome</keyword>
<comment type="caution">
    <text evidence="6">The sequence shown here is derived from an EMBL/GenBank/DDBJ whole genome shotgun (WGS) entry which is preliminary data.</text>
</comment>
<evidence type="ECO:0000256" key="3">
    <source>
        <dbReference type="ARBA" id="ARBA00023125"/>
    </source>
</evidence>
<dbReference type="InterPro" id="IPR036388">
    <property type="entry name" value="WH-like_DNA-bd_sf"/>
</dbReference>
<keyword evidence="3" id="KW-0238">DNA-binding</keyword>
<dbReference type="SUPFAM" id="SSF88946">
    <property type="entry name" value="Sigma2 domain of RNA polymerase sigma factors"/>
    <property type="match status" value="1"/>
</dbReference>
<dbReference type="EMBL" id="JBHTCP010000010">
    <property type="protein sequence ID" value="MFC7371084.1"/>
    <property type="molecule type" value="Genomic_DNA"/>
</dbReference>
<name>A0ABW2NP54_9BACL</name>
<keyword evidence="1" id="KW-0805">Transcription regulation</keyword>